<protein>
    <submittedName>
        <fullName evidence="2">Uncharacterized protein</fullName>
    </submittedName>
</protein>
<dbReference type="Proteomes" id="UP000249056">
    <property type="component" value="Unassembled WGS sequence"/>
</dbReference>
<organism evidence="2 3">
    <name type="scientific">Monilinia fructigena</name>
    <dbReference type="NCBI Taxonomy" id="38457"/>
    <lineage>
        <taxon>Eukaryota</taxon>
        <taxon>Fungi</taxon>
        <taxon>Dikarya</taxon>
        <taxon>Ascomycota</taxon>
        <taxon>Pezizomycotina</taxon>
        <taxon>Leotiomycetes</taxon>
        <taxon>Helotiales</taxon>
        <taxon>Sclerotiniaceae</taxon>
        <taxon>Monilinia</taxon>
    </lineage>
</organism>
<keyword evidence="3" id="KW-1185">Reference proteome</keyword>
<evidence type="ECO:0000313" key="3">
    <source>
        <dbReference type="Proteomes" id="UP000249056"/>
    </source>
</evidence>
<evidence type="ECO:0000256" key="1">
    <source>
        <dbReference type="SAM" id="MobiDB-lite"/>
    </source>
</evidence>
<feature type="region of interest" description="Disordered" evidence="1">
    <location>
        <begin position="1"/>
        <end position="71"/>
    </location>
</feature>
<name>A0A395IFY1_9HELO</name>
<feature type="compositionally biased region" description="Basic residues" evidence="1">
    <location>
        <begin position="62"/>
        <end position="71"/>
    </location>
</feature>
<proteinExistence type="predicted"/>
<comment type="caution">
    <text evidence="2">The sequence shown here is derived from an EMBL/GenBank/DDBJ whole genome shotgun (WGS) entry which is preliminary data.</text>
</comment>
<evidence type="ECO:0000313" key="2">
    <source>
        <dbReference type="EMBL" id="RAL59232.1"/>
    </source>
</evidence>
<dbReference type="AlphaFoldDB" id="A0A395IFY1"/>
<gene>
    <name evidence="2" type="ORF">DID88_006947</name>
</gene>
<accession>A0A395IFY1</accession>
<sequence>MNEDLAYGTMGTDRPENVAGSNERVERPKNDRRKTTYTFPIKIMPSPKSTTSTSLIEDSPKSKHKPTTMNH</sequence>
<reference evidence="2 3" key="1">
    <citation type="submission" date="2018-06" db="EMBL/GenBank/DDBJ databases">
        <title>Genome Sequence of the Brown Rot Fungal Pathogen Monilinia fructigena.</title>
        <authorList>
            <person name="Landi L."/>
            <person name="De Miccolis Angelini R.M."/>
            <person name="Pollastro S."/>
            <person name="Abate D."/>
            <person name="Faretra F."/>
            <person name="Romanazzi G."/>
        </authorList>
    </citation>
    <scope>NUCLEOTIDE SEQUENCE [LARGE SCALE GENOMIC DNA]</scope>
    <source>
        <strain evidence="2 3">Mfrg269</strain>
    </source>
</reference>
<feature type="compositionally biased region" description="Polar residues" evidence="1">
    <location>
        <begin position="47"/>
        <end position="56"/>
    </location>
</feature>
<dbReference type="EMBL" id="QKRW01000056">
    <property type="protein sequence ID" value="RAL59232.1"/>
    <property type="molecule type" value="Genomic_DNA"/>
</dbReference>